<reference evidence="8 9" key="3">
    <citation type="journal article" date="2017" name="G3 (Bethesda)">
        <title>Comparative analysis highlights variable genome content of wheat rusts and divergence of the mating loci.</title>
        <authorList>
            <person name="Cuomo C.A."/>
            <person name="Bakkeren G."/>
            <person name="Khalil H.B."/>
            <person name="Panwar V."/>
            <person name="Joly D."/>
            <person name="Linning R."/>
            <person name="Sakthikumar S."/>
            <person name="Song X."/>
            <person name="Adiconis X."/>
            <person name="Fan L."/>
            <person name="Goldberg J.M."/>
            <person name="Levin J.Z."/>
            <person name="Young S."/>
            <person name="Zeng Q."/>
            <person name="Anikster Y."/>
            <person name="Bruce M."/>
            <person name="Wang M."/>
            <person name="Yin C."/>
            <person name="McCallum B."/>
            <person name="Szabo L.J."/>
            <person name="Hulbert S."/>
            <person name="Chen X."/>
            <person name="Fellers J.P."/>
        </authorList>
    </citation>
    <scope>NUCLEOTIDE SEQUENCE</scope>
    <source>
        <strain evidence="8">isolate 1-1 / race 1 (BBBD)</strain>
        <strain evidence="9">Isolate 1-1 / race 1 (BBBD)</strain>
    </source>
</reference>
<dbReference type="SUPFAM" id="SSF53098">
    <property type="entry name" value="Ribonuclease H-like"/>
    <property type="match status" value="1"/>
</dbReference>
<feature type="region of interest" description="Disordered" evidence="6">
    <location>
        <begin position="259"/>
        <end position="282"/>
    </location>
</feature>
<evidence type="ECO:0000256" key="2">
    <source>
        <dbReference type="ARBA" id="ARBA00022723"/>
    </source>
</evidence>
<keyword evidence="9" id="KW-1185">Reference proteome</keyword>
<evidence type="ECO:0000256" key="1">
    <source>
        <dbReference type="ARBA" id="ARBA00004123"/>
    </source>
</evidence>
<dbReference type="PANTHER" id="PTHR46481">
    <property type="entry name" value="ZINC FINGER BED DOMAIN-CONTAINING PROTEIN 4"/>
    <property type="match status" value="1"/>
</dbReference>
<reference evidence="7" key="2">
    <citation type="submission" date="2016-05" db="EMBL/GenBank/DDBJ databases">
        <title>Comparative analysis highlights variable genome content of wheat rusts and divergence of the mating loci.</title>
        <authorList>
            <person name="Cuomo C.A."/>
            <person name="Bakkeren G."/>
            <person name="Szabo L."/>
            <person name="Khalil H."/>
            <person name="Joly D."/>
            <person name="Goldberg J."/>
            <person name="Young S."/>
            <person name="Zeng Q."/>
            <person name="Fellers J."/>
        </authorList>
    </citation>
    <scope>NUCLEOTIDE SEQUENCE [LARGE SCALE GENOMIC DNA]</scope>
    <source>
        <strain evidence="7">1-1 BBBD Race 1</strain>
    </source>
</reference>
<reference evidence="7" key="1">
    <citation type="submission" date="2009-11" db="EMBL/GenBank/DDBJ databases">
        <authorList>
            <consortium name="The Broad Institute Genome Sequencing Platform"/>
            <person name="Ward D."/>
            <person name="Feldgarden M."/>
            <person name="Earl A."/>
            <person name="Young S.K."/>
            <person name="Zeng Q."/>
            <person name="Koehrsen M."/>
            <person name="Alvarado L."/>
            <person name="Berlin A."/>
            <person name="Bochicchio J."/>
            <person name="Borenstein D."/>
            <person name="Chapman S.B."/>
            <person name="Chen Z."/>
            <person name="Engels R."/>
            <person name="Freedman E."/>
            <person name="Gellesch M."/>
            <person name="Goldberg J."/>
            <person name="Griggs A."/>
            <person name="Gujja S."/>
            <person name="Heilman E."/>
            <person name="Heiman D."/>
            <person name="Hepburn T."/>
            <person name="Howarth C."/>
            <person name="Jen D."/>
            <person name="Larson L."/>
            <person name="Lewis B."/>
            <person name="Mehta T."/>
            <person name="Park D."/>
            <person name="Pearson M."/>
            <person name="Roberts A."/>
            <person name="Saif S."/>
            <person name="Shea T."/>
            <person name="Shenoy N."/>
            <person name="Sisk P."/>
            <person name="Stolte C."/>
            <person name="Sykes S."/>
            <person name="Thomson T."/>
            <person name="Walk T."/>
            <person name="White J."/>
            <person name="Yandava C."/>
            <person name="Izard J."/>
            <person name="Baranova O.V."/>
            <person name="Blanton J.M."/>
            <person name="Tanner A.C."/>
            <person name="Dewhirst F.E."/>
            <person name="Haas B."/>
            <person name="Nusbaum C."/>
            <person name="Birren B."/>
        </authorList>
    </citation>
    <scope>NUCLEOTIDE SEQUENCE [LARGE SCALE GENOMIC DNA]</scope>
    <source>
        <strain evidence="7">1-1 BBBD Race 1</strain>
    </source>
</reference>
<dbReference type="GO" id="GO:0005634">
    <property type="term" value="C:nucleus"/>
    <property type="evidence" value="ECO:0007669"/>
    <property type="project" value="UniProtKB-SubCell"/>
</dbReference>
<evidence type="ECO:0000256" key="3">
    <source>
        <dbReference type="ARBA" id="ARBA00022771"/>
    </source>
</evidence>
<name>A0A180H451_PUCT1</name>
<evidence type="ECO:0000256" key="5">
    <source>
        <dbReference type="ARBA" id="ARBA00023242"/>
    </source>
</evidence>
<dbReference type="Proteomes" id="UP000005240">
    <property type="component" value="Unassembled WGS sequence"/>
</dbReference>
<dbReference type="EMBL" id="ADAS02000003">
    <property type="protein sequence ID" value="OAV99292.1"/>
    <property type="molecule type" value="Genomic_DNA"/>
</dbReference>
<evidence type="ECO:0000256" key="6">
    <source>
        <dbReference type="SAM" id="MobiDB-lite"/>
    </source>
</evidence>
<evidence type="ECO:0000256" key="4">
    <source>
        <dbReference type="ARBA" id="ARBA00022833"/>
    </source>
</evidence>
<dbReference type="AlphaFoldDB" id="A0A180H451"/>
<gene>
    <name evidence="7" type="ORF">PTTG_25340</name>
</gene>
<evidence type="ECO:0000313" key="7">
    <source>
        <dbReference type="EMBL" id="OAV99292.1"/>
    </source>
</evidence>
<keyword evidence="5" id="KW-0539">Nucleus</keyword>
<sequence>MITYACKICETKIHRPTNDSLCSNLLRHASTCLNKQREGELSRNLATFGVTGTGDIDPQEVQQLCEIWCANAARPFSALADKSLKAILHPTVVKYMPSDKVILRSVHMLYTAVQHSYRKELTKHKGAMYIGADAWQSPNGFDILGVVLYRMVKLGGGKFDLEAMPLDFVQLARSHTGEYLADTVRTVVEKFGIQDKICGIVTDNASNNSVMVSEMKKIKWARFKGDQQWIWCYAHILNLIVQSILRLFGTAKKRSAENADEGDVDSLYSSDESGEEDDPEQQIRRYKEDLTHLVDEEEIETAGAAFLEDVEPELTLEDLNDLSDEDEDSDIYTTEICRETLAKFRAIARKLCKSPNSKIQFAELCKDMGCESPHSIVQDVCTRWNSTLDQSVGIVRCKKAILIWQKDKKHGLDRKYHINSVDIQLANHLVEILQVFYDQTLQVSTRGSARLTHVIVFINEITKMLSNLTNKYYTLTNCLPLFRIAMVLHPSFKIEYFKIAGWEEDWINKALRLTQDMFNTHYKPLPKVPVSSDPHKATKPRTGNIAQLGASLAARGSSTDPIDMWLASGLILDEGSPIDPLNWWINQLVHSTGGSSKKTLVIHTVGFRRWLLTS</sequence>
<keyword evidence="3" id="KW-0863">Zinc-finger</keyword>
<dbReference type="InterPro" id="IPR012337">
    <property type="entry name" value="RNaseH-like_sf"/>
</dbReference>
<evidence type="ECO:0008006" key="10">
    <source>
        <dbReference type="Google" id="ProtNLM"/>
    </source>
</evidence>
<dbReference type="PANTHER" id="PTHR46481:SF10">
    <property type="entry name" value="ZINC FINGER BED DOMAIN-CONTAINING PROTEIN 39"/>
    <property type="match status" value="1"/>
</dbReference>
<keyword evidence="2" id="KW-0479">Metal-binding</keyword>
<protein>
    <recommendedName>
        <fullName evidence="10">DUF659 domain-containing protein</fullName>
    </recommendedName>
</protein>
<dbReference type="EnsemblFungi" id="PTTG_25340-t43_1">
    <property type="protein sequence ID" value="PTTG_25340-t43_1-p1"/>
    <property type="gene ID" value="PTTG_25340"/>
</dbReference>
<keyword evidence="4" id="KW-0862">Zinc</keyword>
<comment type="subcellular location">
    <subcellularLocation>
        <location evidence="1">Nucleus</location>
    </subcellularLocation>
</comment>
<dbReference type="OrthoDB" id="3252425at2759"/>
<organism evidence="7">
    <name type="scientific">Puccinia triticina (isolate 1-1 / race 1 (BBBD))</name>
    <name type="common">Brown leaf rust fungus</name>
    <dbReference type="NCBI Taxonomy" id="630390"/>
    <lineage>
        <taxon>Eukaryota</taxon>
        <taxon>Fungi</taxon>
        <taxon>Dikarya</taxon>
        <taxon>Basidiomycota</taxon>
        <taxon>Pucciniomycotina</taxon>
        <taxon>Pucciniomycetes</taxon>
        <taxon>Pucciniales</taxon>
        <taxon>Pucciniaceae</taxon>
        <taxon>Puccinia</taxon>
    </lineage>
</organism>
<dbReference type="InterPro" id="IPR052035">
    <property type="entry name" value="ZnF_BED_domain_contain"/>
</dbReference>
<accession>A0A180H451</accession>
<reference evidence="8" key="4">
    <citation type="submission" date="2025-05" db="UniProtKB">
        <authorList>
            <consortium name="EnsemblFungi"/>
        </authorList>
    </citation>
    <scope>IDENTIFICATION</scope>
    <source>
        <strain evidence="8">isolate 1-1 / race 1 (BBBD)</strain>
    </source>
</reference>
<evidence type="ECO:0000313" key="9">
    <source>
        <dbReference type="Proteomes" id="UP000005240"/>
    </source>
</evidence>
<dbReference type="GO" id="GO:0008270">
    <property type="term" value="F:zinc ion binding"/>
    <property type="evidence" value="ECO:0007669"/>
    <property type="project" value="UniProtKB-KW"/>
</dbReference>
<evidence type="ECO:0000313" key="8">
    <source>
        <dbReference type="EnsemblFungi" id="PTTG_25340-t43_1-p1"/>
    </source>
</evidence>
<proteinExistence type="predicted"/>
<dbReference type="VEuPathDB" id="FungiDB:PTTG_25340"/>